<dbReference type="InterPro" id="IPR011990">
    <property type="entry name" value="TPR-like_helical_dom_sf"/>
</dbReference>
<comment type="caution">
    <text evidence="1">The sequence shown here is derived from an EMBL/GenBank/DDBJ whole genome shotgun (WGS) entry which is preliminary data.</text>
</comment>
<dbReference type="Gene3D" id="1.25.40.10">
    <property type="entry name" value="Tetratricopeptide repeat domain"/>
    <property type="match status" value="1"/>
</dbReference>
<sequence>MGFNWTRFLLHYDLQLVKSGNGDRPKDGDKCLVQCIFVQKSLEKEETLQSGLSPLKFWLPLGRGFYSRSLEQIVADLRVGSECVIRSLYDDEKYTNVVAIQLSLLDIIRADSSSMEAKDTSCGLKVVSQLKQEAKQLLSQPLEQSQGIRQAIEKYEEAVHILNFGAASANLEESSYVEQSVGLHCNLAICYNKLSKPFMAWLHCNAVLKSRPTQVKALYQRAKAYLQIGDLVNAYKDIHVLESSDEGNNMEVRQLKKTVEKAINERSQQNEKQVAENFQVVLDTTSFLIPWKKTNTTTK</sequence>
<name>A0AAV9IGK2_9RHOD</name>
<dbReference type="EMBL" id="JANCYU010000041">
    <property type="protein sequence ID" value="KAK4526572.1"/>
    <property type="molecule type" value="Genomic_DNA"/>
</dbReference>
<proteinExistence type="predicted"/>
<dbReference type="SUPFAM" id="SSF48452">
    <property type="entry name" value="TPR-like"/>
    <property type="match status" value="1"/>
</dbReference>
<accession>A0AAV9IGK2</accession>
<dbReference type="PANTHER" id="PTHR46512">
    <property type="entry name" value="PEPTIDYLPROLYL ISOMERASE"/>
    <property type="match status" value="1"/>
</dbReference>
<protein>
    <recommendedName>
        <fullName evidence="3">Peptidylprolyl isomerase</fullName>
    </recommendedName>
</protein>
<organism evidence="1 2">
    <name type="scientific">Galdieria yellowstonensis</name>
    <dbReference type="NCBI Taxonomy" id="3028027"/>
    <lineage>
        <taxon>Eukaryota</taxon>
        <taxon>Rhodophyta</taxon>
        <taxon>Bangiophyceae</taxon>
        <taxon>Galdieriales</taxon>
        <taxon>Galdieriaceae</taxon>
        <taxon>Galdieria</taxon>
    </lineage>
</organism>
<dbReference type="InterPro" id="IPR050754">
    <property type="entry name" value="FKBP4/5/8-like"/>
</dbReference>
<dbReference type="Proteomes" id="UP001300502">
    <property type="component" value="Unassembled WGS sequence"/>
</dbReference>
<dbReference type="AlphaFoldDB" id="A0AAV9IGK2"/>
<reference evidence="1 2" key="1">
    <citation type="submission" date="2022-07" db="EMBL/GenBank/DDBJ databases">
        <title>Genome-wide signatures of adaptation to extreme environments.</title>
        <authorList>
            <person name="Cho C.H."/>
            <person name="Yoon H.S."/>
        </authorList>
    </citation>
    <scope>NUCLEOTIDE SEQUENCE [LARGE SCALE GENOMIC DNA]</scope>
    <source>
        <strain evidence="1 2">108.79 E11</strain>
    </source>
</reference>
<evidence type="ECO:0000313" key="2">
    <source>
        <dbReference type="Proteomes" id="UP001300502"/>
    </source>
</evidence>
<evidence type="ECO:0000313" key="1">
    <source>
        <dbReference type="EMBL" id="KAK4526572.1"/>
    </source>
</evidence>
<evidence type="ECO:0008006" key="3">
    <source>
        <dbReference type="Google" id="ProtNLM"/>
    </source>
</evidence>
<keyword evidence="2" id="KW-1185">Reference proteome</keyword>
<gene>
    <name evidence="1" type="ORF">GAYE_SCF25G4488</name>
</gene>